<evidence type="ECO:0000256" key="1">
    <source>
        <dbReference type="SAM" id="MobiDB-lite"/>
    </source>
</evidence>
<evidence type="ECO:0000313" key="3">
    <source>
        <dbReference type="RefSeq" id="XP_035665028.1"/>
    </source>
</evidence>
<dbReference type="GO" id="GO:0005777">
    <property type="term" value="C:peroxisome"/>
    <property type="evidence" value="ECO:0000318"/>
    <property type="project" value="GO_Central"/>
</dbReference>
<dbReference type="PANTHER" id="PTHR14918:SF3">
    <property type="entry name" value="KICSTOR COMPLEX PROTEIN SZT2"/>
    <property type="match status" value="1"/>
</dbReference>
<feature type="region of interest" description="Disordered" evidence="1">
    <location>
        <begin position="2378"/>
        <end position="2400"/>
    </location>
</feature>
<feature type="compositionally biased region" description="Acidic residues" evidence="1">
    <location>
        <begin position="1570"/>
        <end position="1589"/>
    </location>
</feature>
<dbReference type="PANTHER" id="PTHR14918">
    <property type="entry name" value="KICSTOR COMPLEX PROTEIN SZT2"/>
    <property type="match status" value="1"/>
</dbReference>
<accession>A0A9J7HTG9</accession>
<feature type="compositionally biased region" description="Acidic residues" evidence="1">
    <location>
        <begin position="1267"/>
        <end position="1279"/>
    </location>
</feature>
<feature type="region of interest" description="Disordered" evidence="1">
    <location>
        <begin position="1868"/>
        <end position="1951"/>
    </location>
</feature>
<proteinExistence type="predicted"/>
<feature type="region of interest" description="Disordered" evidence="1">
    <location>
        <begin position="1104"/>
        <end position="1128"/>
    </location>
</feature>
<dbReference type="RefSeq" id="XP_035665028.1">
    <property type="nucleotide sequence ID" value="XM_035809135.1"/>
</dbReference>
<feature type="compositionally biased region" description="Acidic residues" evidence="1">
    <location>
        <begin position="1540"/>
        <end position="1553"/>
    </location>
</feature>
<reference evidence="3" key="1">
    <citation type="submission" date="2025-08" db="UniProtKB">
        <authorList>
            <consortium name="RefSeq"/>
        </authorList>
    </citation>
    <scope>IDENTIFICATION</scope>
    <source>
        <strain evidence="3">S238N-H82</strain>
        <tissue evidence="3">Testes</tissue>
    </source>
</reference>
<feature type="compositionally biased region" description="Basic and acidic residues" evidence="1">
    <location>
        <begin position="2110"/>
        <end position="2119"/>
    </location>
</feature>
<feature type="compositionally biased region" description="Basic and acidic residues" evidence="1">
    <location>
        <begin position="1253"/>
        <end position="1266"/>
    </location>
</feature>
<feature type="region of interest" description="Disordered" evidence="1">
    <location>
        <begin position="1701"/>
        <end position="1725"/>
    </location>
</feature>
<feature type="region of interest" description="Disordered" evidence="1">
    <location>
        <begin position="3486"/>
        <end position="3508"/>
    </location>
</feature>
<feature type="region of interest" description="Disordered" evidence="1">
    <location>
        <begin position="712"/>
        <end position="739"/>
    </location>
</feature>
<feature type="compositionally biased region" description="Acidic residues" evidence="1">
    <location>
        <begin position="1226"/>
        <end position="1239"/>
    </location>
</feature>
<feature type="region of interest" description="Disordered" evidence="1">
    <location>
        <begin position="1184"/>
        <end position="1287"/>
    </location>
</feature>
<feature type="region of interest" description="Disordered" evidence="1">
    <location>
        <begin position="1983"/>
        <end position="2135"/>
    </location>
</feature>
<feature type="region of interest" description="Disordered" evidence="1">
    <location>
        <begin position="1515"/>
        <end position="1594"/>
    </location>
</feature>
<dbReference type="KEGG" id="bfo:118408370"/>
<name>A0A9J7HTG9_BRAFL</name>
<feature type="compositionally biased region" description="Basic and acidic residues" evidence="1">
    <location>
        <begin position="2032"/>
        <end position="2076"/>
    </location>
</feature>
<feature type="compositionally biased region" description="Basic and acidic residues" evidence="1">
    <location>
        <begin position="1994"/>
        <end position="2006"/>
    </location>
</feature>
<evidence type="ECO:0000313" key="2">
    <source>
        <dbReference type="Proteomes" id="UP000001554"/>
    </source>
</evidence>
<feature type="region of interest" description="Disordered" evidence="1">
    <location>
        <begin position="2661"/>
        <end position="2692"/>
    </location>
</feature>
<feature type="compositionally biased region" description="Polar residues" evidence="1">
    <location>
        <begin position="1716"/>
        <end position="1725"/>
    </location>
</feature>
<dbReference type="OMA" id="HSYIKLI"/>
<feature type="compositionally biased region" description="Low complexity" evidence="1">
    <location>
        <begin position="2388"/>
        <end position="2399"/>
    </location>
</feature>
<dbReference type="Proteomes" id="UP000001554">
    <property type="component" value="Unplaced"/>
</dbReference>
<feature type="compositionally biased region" description="Basic and acidic residues" evidence="1">
    <location>
        <begin position="3486"/>
        <end position="3507"/>
    </location>
</feature>
<dbReference type="InterPro" id="IPR033228">
    <property type="entry name" value="SZT2"/>
</dbReference>
<gene>
    <name evidence="3" type="primary">LOC118408370</name>
</gene>
<sequence>MEAEPEDTPKVKEPEQQKVTDAGEVFLLMKKDYRISRNIRSQWFFSNLHRTVQVTPDDQLPESDRELEILSVLPQGWKGEPVDPSTCYRLVHTSKATFLARRYRFVFALDLSPSTSSVDGCRGRVMLEEVFAALENCLSGLTEPYSAPGSSHVFTPQIYVTVIAYTPLISYKTQQVIIQGCLVTQTNLPALLATVRQQFYEVENKIAEGSRVVMQGTDDLSGGMFDDIVDPMGGKKAWDAMVTPDVGLVNMLRYGILALQLLPDNTSARIVVITDGVTAMPNMEMMESLLVQLRSSTIACSFLQLGSAYRPSMSMGYVLHNQLLKFLAAATFGAYLEFCPGVGRTAEGMNIYQKALFEWHFQKGLSELPLKAMRGQFRESVPPVMTDPEKPRWMWNEKAMSACPIMRKKHSENTLQVSIFNVLAVRLREGYTIKEVIMTKNDTQIEVKVVLPWKHDVTLEYTASSAWPPKDTKRITQVEVSLEGSYDFLHDITCPMKKPFKSAYRTSVVKRFWQTVHGVSRTDQLLVHIQSFASNPRYYVVPESVRNGVPLFYMSHSSAAPVPSLQHSEMKETGLAEFAAFWQPMVQLDTNVWQRWLHTHRITILLTHDKPLPYHLHIPGPNGRYDTVQCRVSFTEVHKLLSKETSFVLVESYCYVKLLFSNKDKPPTSFFVVRVSSKPPCMVVRLAFLGGTPGHIRNEIVTDIKEKLNTLSKRAHKVDTPKGKSSPSKQGATDKPEQGQAERACLVLQAKPLEKMLIRYEKVPSDYTSLYSASVEAPAAARVGGSTPLITVNKTATTMFGTLSRYLYHQRWVWGVQLGPAAPVTAQDAARILATLTKTRLREGFSFAHCYSGMVSMVAEVHMRDPLRHDVPESEGGVFSCFLQYVLFPPHTCTTKDSVTSISTDDDELETTEADGELQIIVECWIEPQCGVVINSPAQQRHLDGLEYQDIPQALLPFDSHIISALVTFQHLSAMCGNRCIPSPTTMEGSGSGRTTPTIADYGVTDSNIKHVFFPFDLVELLPHCQKVSMQFQACRQEEEPQDGESQPKGQQANRDLFKLMHDRLEELTHRELPLSEDVSASFTKTLTTETNVSADHKADDTIVEEPEPEAGKATTGAKKKEEDSTPQTEMKTLADALMEEQVPEVEWKCYMKSVRAGNVVLTVLPKTYQDVVVFDNYRKKKEEEARLLKEEDGTQGDESADRHEQEMPSVLTEIEEVEEFKSLESMEETLTEGDEDKDEQSKPSTSESEGQSEDKPEAAEEKARQEDDEEKDAEEEEVSDAKPTVSPPVTIPIYVFSCQQSCLLRQLELGVNETTPESVRDHRFDREGFLVRSNSQFSDFWKSRESVRLNSDQRVDSRETIDEDFSSGDSFKDFCDQISDGIQQSYVTAVFQSLQDEVPLDHLDVQAAVENVCEEQLHEIDITEFLGTLCGHLSDCQHLRKQRSDSTIEEDLNETKESIDTVIDAEDKTKFFSLGSLPAGCESSLELHKTIKEKFAQTVGKYFQPVPSSPDLYFYCSPRQNRHSSQQAEDPAQPRLASEDESSITTEDEDNAQSDTEHIRIESVSDSDIIIDDTMETTEDEEDDDEDELGRTETLGSISVQSEFGSRESVVLEEATSGSVPPLFLNLTCSLRSGSHRGSMGVTQDSLPTCVRDVSACLDPSVKELDLSDFYVTLDIICLTLPGVTNNDDSLEHRPELNRMTSTDTNLGSPVGSPQDFQTPRSTEQDFFSDTHMDPLDGLPEAHRKLVLDFVDQVKFLLKDEITAALRLIQPVTIETLEKVAAHVHDSSCRLETGLSVNPLDLPLTIQEDVPLQFVFGSDQSHAKFVEALDDLQLPGYKLEKVWPWYYTVLDPSAPQWKRKAENLNDSLPLSSVSNSEDITSPRSSREHSDSVSTSYSGREHSDSFATVVDTKAAKQDTNRAASPADKTSVSPSQETSKKQTSSQAAAPEEQLLGLPLPMDTWECLEDGDKDEAAVEKAIDSTELIDQGLEEQEIAKDAEEGDKNMVPKTVTEENPLSQEEGAVSVDAAVVNRDEQRKDESQNYNKEDSEQREPGRNVETDKVQVHEDEISDKTLEDVSSDESEQTKQHTEGSDAPLTDSELIENLPLERTTDTLKNDDDSALQTDDSNKSLPIAKPEGPVLPNFWLIMKVSTDKVEMFCHARKGNMDDHSTLFETLGDKIRNSCKLVNQKMLLQDLHDTRTCNSLLVAEDDEDIWLKDDYGPGGGQIGVTAVSAVEDFAEKNKKYLAATMQYMPGYFACDCVWRVHFSIHQRLKTGPARGVSRGQQALRSALSAFSVNNQKNMFVFQERTGAVFYLQLFESMCVSGSHNTLNLPEVGKGEDENSLLSSRTSSLLSLPIRGGAAELEEDIREYQQAVEKDSGVETVPQSQTGSTSSQGQAEESVVLMVHGVQPAGAEIRVDLVQILQHRLDDATLDVIILMLARNPMCRLSPADVLFIQPPSELPTHSLRLAIPAQHSSHIQAVDFYLKQNLLQFLHNPKYSEHVHFQDVDRKSVPQTDQDVFLYNRPQESGGKGLACIILGHVDQEGNYIQPPPAPKVSSDAYKVAMTWANFKTLTETHRLEGGSSPQDVGAILQFNIWERGDIDFKQLAEKLSQALQHALCDVITEYYMLTAPIAELEEEDGEEEDLLDEELMEKFGEGDVSPVEGRQLSEENGEEPSSETTLTWKDREVARRKEEDHRSQLWRLQSGSEGVLHTMYMGRVQRWFDFMVGMNSPAVVRDTQAVDSRYAIPILLRELCDLVHLLAKDNTLRVYKHCQEQNYTLLKVPKGPPKSEEVCHAPGLADNYILLARSLKQWRECMDVKYGEMGGDEEKAMPPVSYKGVQKFKAQERKAQDKLPEGAGSVPRQRLMIVEIRDTQITTYQYNWAGDLSVTLRQQLAQLSQWHNARSHLLQSLLVQKLGLFHHHPYQVENAANPFLRYSQDADLLVKCSAPPVKELQARAAQGFRGSVLFHPALRKFDQCLRDVHLRCAMHQAPYAGHPNPVFRHGIQAQALRKFDQCLRDVHLRCAMHQAPYAGHPNTVFQHGIQAQEARNIEWGDYDTIHKLKSLYLMWQHRSGQVNVPIPDDLIDLMKMQSRLVHYCTTPLLYHPFWLDQENGKVARKAAPSDDSWLMDLSSSFLQQYIQYLQSLGFVLVQTRPPSPRRMARMQRHSKYNAPAKGSAEKTTTHHLQRTIPGGVLFMELSLHSQFFTVRQFALESHRLGLPVNSHLAVVFTDECDKYKDLKHLHSFSHDFHLRCAALYMSGRQLIFPQCYDLSTFLAGVVNFFSRPPRFSQNHILSDTITEECPKLEASQLFSYTLEHADSYGFKSLAMSAQPSQSAMSGQMGQAVQQQDFALISLTTGATPHPEVTTTLPMNDFDVSLFVVRNADPRQSNASVLTLQYYVILTSRRDMFPRLTVDEKIAFRTLAGRGNHHVGHPEDDMPPWLQLLLSESVTARQKISGTIDDAQLHCRRDQLWNRLQFEKTESEDRKGRRSESDEKTRRESLGNAKLSFEEFQELMGLVVSRALTDMDPSLTTLLSMGTAWYQGLLRVLQSRFPAKSRHFTSPDTHHHYLAVLSNHDDNFILLHMNTQARFAELSAVFRVENQQSLVTNGDGSPAADLQRHLEAVVNAAAFHLWSSLL</sequence>
<feature type="compositionally biased region" description="Basic and acidic residues" evidence="1">
    <location>
        <begin position="1184"/>
        <end position="1193"/>
    </location>
</feature>
<dbReference type="OrthoDB" id="43547at2759"/>
<organism evidence="2 3">
    <name type="scientific">Branchiostoma floridae</name>
    <name type="common">Florida lancelet</name>
    <name type="synonym">Amphioxus</name>
    <dbReference type="NCBI Taxonomy" id="7739"/>
    <lineage>
        <taxon>Eukaryota</taxon>
        <taxon>Metazoa</taxon>
        <taxon>Chordata</taxon>
        <taxon>Cephalochordata</taxon>
        <taxon>Leptocardii</taxon>
        <taxon>Amphioxiformes</taxon>
        <taxon>Branchiostomatidae</taxon>
        <taxon>Branchiostoma</taxon>
    </lineage>
</organism>
<protein>
    <submittedName>
        <fullName evidence="3">KICSTOR complex protein SZT2-like</fullName>
    </submittedName>
</protein>
<keyword evidence="2" id="KW-1185">Reference proteome</keyword>
<dbReference type="GeneID" id="118408370"/>
<feature type="compositionally biased region" description="Polar residues" evidence="1">
    <location>
        <begin position="1868"/>
        <end position="1884"/>
    </location>
</feature>
<feature type="compositionally biased region" description="Low complexity" evidence="1">
    <location>
        <begin position="1932"/>
        <end position="1945"/>
    </location>
</feature>